<reference evidence="1 2" key="1">
    <citation type="submission" date="2014-04" db="EMBL/GenBank/DDBJ databases">
        <authorList>
            <consortium name="DOE Joint Genome Institute"/>
            <person name="Kuo A."/>
            <person name="Tarkka M."/>
            <person name="Buscot F."/>
            <person name="Kohler A."/>
            <person name="Nagy L.G."/>
            <person name="Floudas D."/>
            <person name="Copeland A."/>
            <person name="Barry K.W."/>
            <person name="Cichocki N."/>
            <person name="Veneault-Fourrey C."/>
            <person name="LaButti K."/>
            <person name="Lindquist E.A."/>
            <person name="Lipzen A."/>
            <person name="Lundell T."/>
            <person name="Morin E."/>
            <person name="Murat C."/>
            <person name="Sun H."/>
            <person name="Tunlid A."/>
            <person name="Henrissat B."/>
            <person name="Grigoriev I.V."/>
            <person name="Hibbett D.S."/>
            <person name="Martin F."/>
            <person name="Nordberg H.P."/>
            <person name="Cantor M.N."/>
            <person name="Hua S.X."/>
        </authorList>
    </citation>
    <scope>NUCLEOTIDE SEQUENCE [LARGE SCALE GENOMIC DNA]</scope>
    <source>
        <strain evidence="1 2">F 1598</strain>
    </source>
</reference>
<reference evidence="2" key="2">
    <citation type="submission" date="2015-01" db="EMBL/GenBank/DDBJ databases">
        <title>Evolutionary Origins and Diversification of the Mycorrhizal Mutualists.</title>
        <authorList>
            <consortium name="DOE Joint Genome Institute"/>
            <consortium name="Mycorrhizal Genomics Consortium"/>
            <person name="Kohler A."/>
            <person name="Kuo A."/>
            <person name="Nagy L.G."/>
            <person name="Floudas D."/>
            <person name="Copeland A."/>
            <person name="Barry K.W."/>
            <person name="Cichocki N."/>
            <person name="Veneault-Fourrey C."/>
            <person name="LaButti K."/>
            <person name="Lindquist E.A."/>
            <person name="Lipzen A."/>
            <person name="Lundell T."/>
            <person name="Morin E."/>
            <person name="Murat C."/>
            <person name="Riley R."/>
            <person name="Ohm R."/>
            <person name="Sun H."/>
            <person name="Tunlid A."/>
            <person name="Henrissat B."/>
            <person name="Grigoriev I.V."/>
            <person name="Hibbett D.S."/>
            <person name="Martin F."/>
        </authorList>
    </citation>
    <scope>NUCLEOTIDE SEQUENCE [LARGE SCALE GENOMIC DNA]</scope>
    <source>
        <strain evidence="2">F 1598</strain>
    </source>
</reference>
<name>A0A0C3G0G5_PILCF</name>
<organism evidence="1 2">
    <name type="scientific">Piloderma croceum (strain F 1598)</name>
    <dbReference type="NCBI Taxonomy" id="765440"/>
    <lineage>
        <taxon>Eukaryota</taxon>
        <taxon>Fungi</taxon>
        <taxon>Dikarya</taxon>
        <taxon>Basidiomycota</taxon>
        <taxon>Agaricomycotina</taxon>
        <taxon>Agaricomycetes</taxon>
        <taxon>Agaricomycetidae</taxon>
        <taxon>Atheliales</taxon>
        <taxon>Atheliaceae</taxon>
        <taxon>Piloderma</taxon>
    </lineage>
</organism>
<accession>A0A0C3G0G5</accession>
<dbReference type="EMBL" id="KN832988">
    <property type="protein sequence ID" value="KIM84131.1"/>
    <property type="molecule type" value="Genomic_DNA"/>
</dbReference>
<sequence>MTLNAIVSTVERPKEVYDSPIQNDYGLGGTRCHCYAGGSPSYACRQSTTSRQNA</sequence>
<evidence type="ECO:0000313" key="1">
    <source>
        <dbReference type="EMBL" id="KIM84131.1"/>
    </source>
</evidence>
<evidence type="ECO:0000313" key="2">
    <source>
        <dbReference type="Proteomes" id="UP000054166"/>
    </source>
</evidence>
<proteinExistence type="predicted"/>
<dbReference type="InParanoid" id="A0A0C3G0G5"/>
<dbReference type="AlphaFoldDB" id="A0A0C3G0G5"/>
<dbReference type="Proteomes" id="UP000054166">
    <property type="component" value="Unassembled WGS sequence"/>
</dbReference>
<gene>
    <name evidence="1" type="ORF">PILCRDRAFT_818448</name>
</gene>
<dbReference type="HOGENOM" id="CLU_3051162_0_0_1"/>
<keyword evidence="2" id="KW-1185">Reference proteome</keyword>
<protein>
    <submittedName>
        <fullName evidence="1">Uncharacterized protein</fullName>
    </submittedName>
</protein>